<dbReference type="Gene3D" id="3.80.10.10">
    <property type="entry name" value="Ribonuclease Inhibitor"/>
    <property type="match status" value="3"/>
</dbReference>
<evidence type="ECO:0000313" key="10">
    <source>
        <dbReference type="EMBL" id="THG10162.1"/>
    </source>
</evidence>
<dbReference type="InterPro" id="IPR032675">
    <property type="entry name" value="LRR_dom_sf"/>
</dbReference>
<dbReference type="FunFam" id="3.40.50.300:FF:001091">
    <property type="entry name" value="Probable disease resistance protein At1g61300"/>
    <property type="match status" value="1"/>
</dbReference>
<evidence type="ECO:0000256" key="5">
    <source>
        <dbReference type="ARBA" id="ARBA00022821"/>
    </source>
</evidence>
<protein>
    <submittedName>
        <fullName evidence="10">Uncharacterized protein</fullName>
    </submittedName>
</protein>
<keyword evidence="4" id="KW-0547">Nucleotide-binding</keyword>
<evidence type="ECO:0000256" key="3">
    <source>
        <dbReference type="ARBA" id="ARBA00022737"/>
    </source>
</evidence>
<keyword evidence="6" id="KW-0067">ATP-binding</keyword>
<dbReference type="PANTHER" id="PTHR33463">
    <property type="entry name" value="NB-ARC DOMAIN-CONTAINING PROTEIN-RELATED"/>
    <property type="match status" value="1"/>
</dbReference>
<evidence type="ECO:0000256" key="6">
    <source>
        <dbReference type="ARBA" id="ARBA00022840"/>
    </source>
</evidence>
<dbReference type="Proteomes" id="UP000306102">
    <property type="component" value="Unassembled WGS sequence"/>
</dbReference>
<dbReference type="SUPFAM" id="SSF52058">
    <property type="entry name" value="L domain-like"/>
    <property type="match status" value="1"/>
</dbReference>
<feature type="coiled-coil region" evidence="7">
    <location>
        <begin position="30"/>
        <end position="64"/>
    </location>
</feature>
<evidence type="ECO:0000256" key="1">
    <source>
        <dbReference type="ARBA" id="ARBA00008894"/>
    </source>
</evidence>
<dbReference type="Pfam" id="PF23247">
    <property type="entry name" value="LRR_RPS2"/>
    <property type="match status" value="2"/>
</dbReference>
<keyword evidence="11" id="KW-1185">Reference proteome</keyword>
<organism evidence="10 11">
    <name type="scientific">Camellia sinensis var. sinensis</name>
    <name type="common">China tea</name>
    <dbReference type="NCBI Taxonomy" id="542762"/>
    <lineage>
        <taxon>Eukaryota</taxon>
        <taxon>Viridiplantae</taxon>
        <taxon>Streptophyta</taxon>
        <taxon>Embryophyta</taxon>
        <taxon>Tracheophyta</taxon>
        <taxon>Spermatophyta</taxon>
        <taxon>Magnoliopsida</taxon>
        <taxon>eudicotyledons</taxon>
        <taxon>Gunneridae</taxon>
        <taxon>Pentapetalae</taxon>
        <taxon>asterids</taxon>
        <taxon>Ericales</taxon>
        <taxon>Theaceae</taxon>
        <taxon>Camellia</taxon>
    </lineage>
</organism>
<proteinExistence type="inferred from homology"/>
<dbReference type="InterPro" id="IPR027417">
    <property type="entry name" value="P-loop_NTPase"/>
</dbReference>
<reference evidence="10 11" key="1">
    <citation type="journal article" date="2018" name="Proc. Natl. Acad. Sci. U.S.A.">
        <title>Draft genome sequence of Camellia sinensis var. sinensis provides insights into the evolution of the tea genome and tea quality.</title>
        <authorList>
            <person name="Wei C."/>
            <person name="Yang H."/>
            <person name="Wang S."/>
            <person name="Zhao J."/>
            <person name="Liu C."/>
            <person name="Gao L."/>
            <person name="Xia E."/>
            <person name="Lu Y."/>
            <person name="Tai Y."/>
            <person name="She G."/>
            <person name="Sun J."/>
            <person name="Cao H."/>
            <person name="Tong W."/>
            <person name="Gao Q."/>
            <person name="Li Y."/>
            <person name="Deng W."/>
            <person name="Jiang X."/>
            <person name="Wang W."/>
            <person name="Chen Q."/>
            <person name="Zhang S."/>
            <person name="Li H."/>
            <person name="Wu J."/>
            <person name="Wang P."/>
            <person name="Li P."/>
            <person name="Shi C."/>
            <person name="Zheng F."/>
            <person name="Jian J."/>
            <person name="Huang B."/>
            <person name="Shan D."/>
            <person name="Shi M."/>
            <person name="Fang C."/>
            <person name="Yue Y."/>
            <person name="Li F."/>
            <person name="Li D."/>
            <person name="Wei S."/>
            <person name="Han B."/>
            <person name="Jiang C."/>
            <person name="Yin Y."/>
            <person name="Xia T."/>
            <person name="Zhang Z."/>
            <person name="Bennetzen J.L."/>
            <person name="Zhao S."/>
            <person name="Wan X."/>
        </authorList>
    </citation>
    <scope>NUCLEOTIDE SEQUENCE [LARGE SCALE GENOMIC DNA]</scope>
    <source>
        <strain evidence="11">cv. Shuchazao</strain>
        <tissue evidence="10">Leaf</tissue>
    </source>
</reference>
<dbReference type="Gene3D" id="1.10.10.10">
    <property type="entry name" value="Winged helix-like DNA-binding domain superfamily/Winged helix DNA-binding domain"/>
    <property type="match status" value="1"/>
</dbReference>
<dbReference type="GO" id="GO:0005524">
    <property type="term" value="F:ATP binding"/>
    <property type="evidence" value="ECO:0007669"/>
    <property type="project" value="UniProtKB-KW"/>
</dbReference>
<evidence type="ECO:0000256" key="7">
    <source>
        <dbReference type="SAM" id="Coils"/>
    </source>
</evidence>
<feature type="domain" description="Disease resistance protein At4g27190-like leucine-rich repeats" evidence="9">
    <location>
        <begin position="1017"/>
        <end position="1163"/>
    </location>
</feature>
<dbReference type="GO" id="GO:0043531">
    <property type="term" value="F:ADP binding"/>
    <property type="evidence" value="ECO:0007669"/>
    <property type="project" value="InterPro"/>
</dbReference>
<comment type="similarity">
    <text evidence="1">Belongs to the disease resistance NB-LRR family.</text>
</comment>
<keyword evidence="7" id="KW-0175">Coiled coil</keyword>
<evidence type="ECO:0000256" key="4">
    <source>
        <dbReference type="ARBA" id="ARBA00022741"/>
    </source>
</evidence>
<dbReference type="PRINTS" id="PR00364">
    <property type="entry name" value="DISEASERSIST"/>
</dbReference>
<dbReference type="InterPro" id="IPR002182">
    <property type="entry name" value="NB-ARC"/>
</dbReference>
<dbReference type="InterPro" id="IPR050905">
    <property type="entry name" value="Plant_NBS-LRR"/>
</dbReference>
<dbReference type="PANTHER" id="PTHR33463:SF203">
    <property type="entry name" value="AAA+ ATPASE DOMAIN-CONTAINING PROTEIN"/>
    <property type="match status" value="1"/>
</dbReference>
<evidence type="ECO:0000256" key="2">
    <source>
        <dbReference type="ARBA" id="ARBA00022614"/>
    </source>
</evidence>
<dbReference type="InterPro" id="IPR057135">
    <property type="entry name" value="At4g27190-like_LRR"/>
</dbReference>
<dbReference type="Pfam" id="PF00931">
    <property type="entry name" value="NB-ARC"/>
    <property type="match status" value="1"/>
</dbReference>
<keyword evidence="2" id="KW-0433">Leucine-rich repeat</keyword>
<feature type="domain" description="NB-ARC" evidence="8">
    <location>
        <begin position="166"/>
        <end position="326"/>
    </location>
</feature>
<evidence type="ECO:0000259" key="8">
    <source>
        <dbReference type="Pfam" id="PF00931"/>
    </source>
</evidence>
<dbReference type="EMBL" id="SDRB02007998">
    <property type="protein sequence ID" value="THG10162.1"/>
    <property type="molecule type" value="Genomic_DNA"/>
</dbReference>
<keyword evidence="5" id="KW-0611">Plant defense</keyword>
<dbReference type="InterPro" id="IPR042197">
    <property type="entry name" value="Apaf_helical"/>
</dbReference>
<name>A0A4S4E2S1_CAMSN</name>
<dbReference type="GO" id="GO:0051607">
    <property type="term" value="P:defense response to virus"/>
    <property type="evidence" value="ECO:0007669"/>
    <property type="project" value="UniProtKB-ARBA"/>
</dbReference>
<evidence type="ECO:0000259" key="9">
    <source>
        <dbReference type="Pfam" id="PF23247"/>
    </source>
</evidence>
<sequence length="1333" mass="149342">MTMIVDIVLPIVMKIGKHLVAPVGRQFGYLIFYDRTIKNLEKQVQKLEDKRFGVQKSVEEAEAKRETIAPGVERWLKTVNDLNEEAKKFLEVEVKANKGCLNGWCPNLKSRYSLSRKATKKTQSVEELRGEGVFSTVSYPTVAPSVGTTFAFTGGFKGFESRRSIMNGVMEALTDDSIYVIGICGMGGVGKTTMVKEVAKKAEEEKMFDITVMVVVSQNQNLITIQDQIAKILDLQNFGGTNLPTGAGQIRSKILSFGRVLVILDDVWKILELNDIGIPIGDNHKGCKIVMTSRSEDVCNNMDTQKNFEVGVLHEEEAWNLFKEMAGISDEGTSQPTNTQLTQMAVAKECGGLPIAIVTVGRALRCKSKYAWDSALEQLRKSMVKNISGVNENVFKSLELSYDNLESDETKKCFLLCSLYSEDFDIPIEDLVGYAIGIELFKRFDSVHQARNRVHSVVDDLKKCYLLMETKNEECIKMHDVVRDVAISIASREEHSFLVRCDEVLTEWPQKNRLQNNTVISLKVNSVHCLPGDLEFPNLQLLQLDCNAGSPPTSSHGLNKGMEKVKVQETPDSFYQGMKELKVLGLSNMNSSLPTSFRCLTNLRTLSLFRCRLIDDGISVIGALEKLEILRFGGSYIKELPKEIIGHLAHLKVLDLFGCTVERIYPGILSSLSKLEELYVGSSFDSLCKQSKEGAKAIIDELASLSNLVALHINLIDISFWPRGLVVEKFDITVCTSSSHHLCYRLSNQLDVQRAIVNDYIIESRLYLLLKRAEILNLFGCLIIGFESLCDLVDGDGFECLTKLRLDDLSDLEYLINTADGVPQSAFPVLEFLHLCCLPNFKGITSHECRLPNKAFSALKVLTLYWLSELTNLWKGPTQLVWLGNLTTVDVISCDKLESMFSLSIARGLVQLQDLLIRTCHVMEEIVSSEGGEHEIEAIATDKIEFPKLKKLCLGTLPNFTAICKAMNAIELPQLSSLTLSNVPKLKRLWAASDLGSNCDPIIQPLFNDKVKLTTIEKLDIFGMENLMEIWPGELQDKLREMKVCSCHELSNILSSSNSIKGMQNLELLEVRDCRSIGVAFDREGLVWEGGISDMAFPSLKEVKLIHLPKLTQVWKDDSPGIQGFQNLRSLIVNDCDSLRNLFSYSLAKLLVKLQEIEITECGMMESIVANEPNEDDAVLTNIIMFPQLSSLKLNDLPNFRSFCFQACTFEGSLLKTIEVNNCPKMKVLPSAFQSKLVQQKADFSTSSLHHLLDGKYKNLGKLIWEVIPLAVVWSLWIARNNMVFNSKVLAWGNIVDSIKIKVATWVKFSSHLPNYTIHDFMHCLDGLKGHKL</sequence>
<keyword evidence="3" id="KW-0677">Repeat</keyword>
<feature type="domain" description="Disease resistance protein At4g27190-like leucine-rich repeats" evidence="9">
    <location>
        <begin position="854"/>
        <end position="920"/>
    </location>
</feature>
<gene>
    <name evidence="10" type="ORF">TEA_014343</name>
</gene>
<dbReference type="SUPFAM" id="SSF52540">
    <property type="entry name" value="P-loop containing nucleoside triphosphate hydrolases"/>
    <property type="match status" value="1"/>
</dbReference>
<dbReference type="FunFam" id="1.10.10.10:FF:000322">
    <property type="entry name" value="Probable disease resistance protein At1g63360"/>
    <property type="match status" value="1"/>
</dbReference>
<accession>A0A4S4E2S1</accession>
<dbReference type="Gene3D" id="3.40.50.300">
    <property type="entry name" value="P-loop containing nucleotide triphosphate hydrolases"/>
    <property type="match status" value="1"/>
</dbReference>
<evidence type="ECO:0000313" key="11">
    <source>
        <dbReference type="Proteomes" id="UP000306102"/>
    </source>
</evidence>
<comment type="caution">
    <text evidence="10">The sequence shown here is derived from an EMBL/GenBank/DDBJ whole genome shotgun (WGS) entry which is preliminary data.</text>
</comment>
<dbReference type="InterPro" id="IPR036388">
    <property type="entry name" value="WH-like_DNA-bd_sf"/>
</dbReference>
<dbReference type="Gene3D" id="1.10.8.430">
    <property type="entry name" value="Helical domain of apoptotic protease-activating factors"/>
    <property type="match status" value="1"/>
</dbReference>